<dbReference type="EMBL" id="PQIB02000002">
    <property type="protein sequence ID" value="RLN32951.1"/>
    <property type="molecule type" value="Genomic_DNA"/>
</dbReference>
<name>A0A3L6T3Y7_PANMI</name>
<sequence length="371" mass="40989">MSSRSRLHLLHLPKQLNHRLPSYRIPSSKVKQLLDRTLKLGSIHLSYAQPNQAKKARKKFQKLKLQTHTRSSSKCLSTLFSRHRTSTTCPSLTASSVDDDRGHTAHGGAASKKAAGVHVPLLAGGVPDLRLDALAVEREGARLELHPDGGLGVERELVPREARQQLRLPHRRVPHHHHLEHVVDLRLALPPRLLLRLRLSFLPPRHHLFTSPPPRPHLLVLAAETRSSDPLGALICRAPLLGQVLATDHAVPCCERRPAAVPDRREETARRAWRGAGSARLCRLLVWHARGGERGRGRGSTFEVEFCWSAARVPSATACALMFRARPRVALSARRAAAQRAGRQPSSCGRGVRGGGHGAPLSRSSFYLVWL</sequence>
<evidence type="ECO:0000256" key="1">
    <source>
        <dbReference type="SAM" id="MobiDB-lite"/>
    </source>
</evidence>
<proteinExistence type="predicted"/>
<dbReference type="AlphaFoldDB" id="A0A3L6T3Y7"/>
<feature type="region of interest" description="Disordered" evidence="1">
    <location>
        <begin position="87"/>
        <end position="111"/>
    </location>
</feature>
<keyword evidence="3" id="KW-1185">Reference proteome</keyword>
<dbReference type="Proteomes" id="UP000275267">
    <property type="component" value="Unassembled WGS sequence"/>
</dbReference>
<comment type="caution">
    <text evidence="2">The sequence shown here is derived from an EMBL/GenBank/DDBJ whole genome shotgun (WGS) entry which is preliminary data.</text>
</comment>
<protein>
    <submittedName>
        <fullName evidence="2">Uncharacterized protein</fullName>
    </submittedName>
</protein>
<organism evidence="2 3">
    <name type="scientific">Panicum miliaceum</name>
    <name type="common">Proso millet</name>
    <name type="synonym">Broomcorn millet</name>
    <dbReference type="NCBI Taxonomy" id="4540"/>
    <lineage>
        <taxon>Eukaryota</taxon>
        <taxon>Viridiplantae</taxon>
        <taxon>Streptophyta</taxon>
        <taxon>Embryophyta</taxon>
        <taxon>Tracheophyta</taxon>
        <taxon>Spermatophyta</taxon>
        <taxon>Magnoliopsida</taxon>
        <taxon>Liliopsida</taxon>
        <taxon>Poales</taxon>
        <taxon>Poaceae</taxon>
        <taxon>PACMAD clade</taxon>
        <taxon>Panicoideae</taxon>
        <taxon>Panicodae</taxon>
        <taxon>Paniceae</taxon>
        <taxon>Panicinae</taxon>
        <taxon>Panicum</taxon>
        <taxon>Panicum sect. Panicum</taxon>
    </lineage>
</organism>
<evidence type="ECO:0000313" key="2">
    <source>
        <dbReference type="EMBL" id="RLN32951.1"/>
    </source>
</evidence>
<gene>
    <name evidence="2" type="ORF">C2845_PM03G03950</name>
</gene>
<feature type="compositionally biased region" description="Polar residues" evidence="1">
    <location>
        <begin position="87"/>
        <end position="96"/>
    </location>
</feature>
<evidence type="ECO:0000313" key="3">
    <source>
        <dbReference type="Proteomes" id="UP000275267"/>
    </source>
</evidence>
<accession>A0A3L6T3Y7</accession>
<reference evidence="3" key="1">
    <citation type="journal article" date="2019" name="Nat. Commun.">
        <title>The genome of broomcorn millet.</title>
        <authorList>
            <person name="Zou C."/>
            <person name="Miki D."/>
            <person name="Li D."/>
            <person name="Tang Q."/>
            <person name="Xiao L."/>
            <person name="Rajput S."/>
            <person name="Deng P."/>
            <person name="Jia W."/>
            <person name="Huang R."/>
            <person name="Zhang M."/>
            <person name="Sun Y."/>
            <person name="Hu J."/>
            <person name="Fu X."/>
            <person name="Schnable P.S."/>
            <person name="Li F."/>
            <person name="Zhang H."/>
            <person name="Feng B."/>
            <person name="Zhu X."/>
            <person name="Liu R."/>
            <person name="Schnable J.C."/>
            <person name="Zhu J.-K."/>
            <person name="Zhang H."/>
        </authorList>
    </citation>
    <scope>NUCLEOTIDE SEQUENCE [LARGE SCALE GENOMIC DNA]</scope>
</reference>